<feature type="region of interest" description="Disordered" evidence="1">
    <location>
        <begin position="11"/>
        <end position="39"/>
    </location>
</feature>
<name>W2XLZ3_PHYNI</name>
<protein>
    <submittedName>
        <fullName evidence="2">Uncharacterized protein</fullName>
    </submittedName>
</protein>
<proteinExistence type="predicted"/>
<accession>W2XLZ3</accession>
<comment type="caution">
    <text evidence="2">The sequence shown here is derived from an EMBL/GenBank/DDBJ whole genome shotgun (WGS) entry which is preliminary data.</text>
</comment>
<dbReference type="AlphaFoldDB" id="W2XLZ3"/>
<dbReference type="EMBL" id="ANIX01000788">
    <property type="protein sequence ID" value="ETP23438.1"/>
    <property type="molecule type" value="Genomic_DNA"/>
</dbReference>
<dbReference type="Proteomes" id="UP000018958">
    <property type="component" value="Unassembled WGS sequence"/>
</dbReference>
<gene>
    <name evidence="2" type="ORF">F441_03440</name>
</gene>
<evidence type="ECO:0000313" key="3">
    <source>
        <dbReference type="Proteomes" id="UP000018958"/>
    </source>
</evidence>
<evidence type="ECO:0000256" key="1">
    <source>
        <dbReference type="SAM" id="MobiDB-lite"/>
    </source>
</evidence>
<reference evidence="2 3" key="1">
    <citation type="submission" date="2013-11" db="EMBL/GenBank/DDBJ databases">
        <title>The Genome Sequence of Phytophthora parasitica CJ01A1.</title>
        <authorList>
            <consortium name="The Broad Institute Genomics Platform"/>
            <person name="Russ C."/>
            <person name="Tyler B."/>
            <person name="Panabieres F."/>
            <person name="Shan W."/>
            <person name="Tripathy S."/>
            <person name="Grunwald N."/>
            <person name="Machado M."/>
            <person name="Johnson C.S."/>
            <person name="Walker B."/>
            <person name="Young S.K."/>
            <person name="Zeng Q."/>
            <person name="Gargeya S."/>
            <person name="Fitzgerald M."/>
            <person name="Haas B."/>
            <person name="Abouelleil A."/>
            <person name="Allen A.W."/>
            <person name="Alvarado L."/>
            <person name="Arachchi H.M."/>
            <person name="Berlin A.M."/>
            <person name="Chapman S.B."/>
            <person name="Gainer-Dewar J."/>
            <person name="Goldberg J."/>
            <person name="Griggs A."/>
            <person name="Gujja S."/>
            <person name="Hansen M."/>
            <person name="Howarth C."/>
            <person name="Imamovic A."/>
            <person name="Ireland A."/>
            <person name="Larimer J."/>
            <person name="McCowan C."/>
            <person name="Murphy C."/>
            <person name="Pearson M."/>
            <person name="Poon T.W."/>
            <person name="Priest M."/>
            <person name="Roberts A."/>
            <person name="Saif S."/>
            <person name="Shea T."/>
            <person name="Sisk P."/>
            <person name="Sykes S."/>
            <person name="Wortman J."/>
            <person name="Nusbaum C."/>
            <person name="Birren B."/>
        </authorList>
    </citation>
    <scope>NUCLEOTIDE SEQUENCE [LARGE SCALE GENOMIC DNA]</scope>
    <source>
        <strain evidence="2 3">CJ01A1</strain>
    </source>
</reference>
<organism evidence="2 3">
    <name type="scientific">Phytophthora nicotianae CJ01A1</name>
    <dbReference type="NCBI Taxonomy" id="1317063"/>
    <lineage>
        <taxon>Eukaryota</taxon>
        <taxon>Sar</taxon>
        <taxon>Stramenopiles</taxon>
        <taxon>Oomycota</taxon>
        <taxon>Peronosporomycetes</taxon>
        <taxon>Peronosporales</taxon>
        <taxon>Peronosporaceae</taxon>
        <taxon>Phytophthora</taxon>
    </lineage>
</organism>
<evidence type="ECO:0000313" key="2">
    <source>
        <dbReference type="EMBL" id="ETP23438.1"/>
    </source>
</evidence>
<feature type="non-terminal residue" evidence="2">
    <location>
        <position position="39"/>
    </location>
</feature>
<sequence length="39" mass="4184">MLTCTLSCSVTSQSRNNGSHYPAACKSSSTLRLGSHKRI</sequence>